<sequence length="372" mass="41069">MREGTVHPTIEAVQDTRVLVTGAAGFIGMHLCLRLLRDGYTVVGIDNLNHYYEVSLKLDRLRQLGVEPESLSEAGNLDGAGERGTGRGMQRFTFYQVDISDRAALEALFARWQFTAVVNLAAQAGVRYSLQNPAAYVESNVSGFLNILECCRTHGVRHLVYASSSSVYGLNAKTPYSEADGIAHPASLYAATKKGGELMAHVYSHLYGLATTGLRFFTVYGPWGRPDMSPHLFVGAVLRGETIRVFNGGDMLRDFTYVDDIVEGVARVLPCPPEPQPGWDACLADAATSSAPYRVYNIGNGAPVRLLDFIEAIEDRLGCQALREYLPMQPGDVYQTWADCSRLQHDFGYSPTTSLREGIAHFVDWYRDYYGI</sequence>
<dbReference type="AlphaFoldDB" id="A0A0Q4B6L9"/>
<organism evidence="3 4">
    <name type="scientific">Candidatus [Bacteroides] periocalifornicus</name>
    <dbReference type="NCBI Taxonomy" id="1702214"/>
    <lineage>
        <taxon>Bacteria</taxon>
        <taxon>Pseudomonadati</taxon>
        <taxon>Bacteroidota</taxon>
    </lineage>
</organism>
<dbReference type="InterPro" id="IPR036291">
    <property type="entry name" value="NAD(P)-bd_dom_sf"/>
</dbReference>
<evidence type="ECO:0000259" key="2">
    <source>
        <dbReference type="Pfam" id="PF01370"/>
    </source>
</evidence>
<dbReference type="PANTHER" id="PTHR43574">
    <property type="entry name" value="EPIMERASE-RELATED"/>
    <property type="match status" value="1"/>
</dbReference>
<dbReference type="STRING" id="1702214.AL399_06700"/>
<comment type="caution">
    <text evidence="3">The sequence shown here is derived from an EMBL/GenBank/DDBJ whole genome shotgun (WGS) entry which is preliminary data.</text>
</comment>
<evidence type="ECO:0000313" key="4">
    <source>
        <dbReference type="Proteomes" id="UP000054172"/>
    </source>
</evidence>
<dbReference type="Pfam" id="PF01370">
    <property type="entry name" value="Epimerase"/>
    <property type="match status" value="1"/>
</dbReference>
<evidence type="ECO:0000313" key="3">
    <source>
        <dbReference type="EMBL" id="KQM08557.1"/>
    </source>
</evidence>
<dbReference type="PRINTS" id="PR01713">
    <property type="entry name" value="NUCEPIMERASE"/>
</dbReference>
<keyword evidence="1" id="KW-0520">NAD</keyword>
<name>A0A0Q4B6L9_9BACT</name>
<evidence type="ECO:0000256" key="1">
    <source>
        <dbReference type="ARBA" id="ARBA00023027"/>
    </source>
</evidence>
<protein>
    <recommendedName>
        <fullName evidence="2">NAD-dependent epimerase/dehydratase domain-containing protein</fullName>
    </recommendedName>
</protein>
<dbReference type="EMBL" id="LIIK01000032">
    <property type="protein sequence ID" value="KQM08557.1"/>
    <property type="molecule type" value="Genomic_DNA"/>
</dbReference>
<accession>A0A0Q4B6L9</accession>
<dbReference type="Proteomes" id="UP000054172">
    <property type="component" value="Unassembled WGS sequence"/>
</dbReference>
<dbReference type="Gene3D" id="3.40.50.720">
    <property type="entry name" value="NAD(P)-binding Rossmann-like Domain"/>
    <property type="match status" value="1"/>
</dbReference>
<dbReference type="PATRIC" id="fig|1702214.3.peg.648"/>
<dbReference type="InterPro" id="IPR001509">
    <property type="entry name" value="Epimerase_deHydtase"/>
</dbReference>
<reference evidence="3" key="1">
    <citation type="submission" date="2015-08" db="EMBL/GenBank/DDBJ databases">
        <title>Candidatus Bacteriodes Periocalifornicus.</title>
        <authorList>
            <person name="McLean J.S."/>
            <person name="Kelley S."/>
        </authorList>
    </citation>
    <scope>NUCLEOTIDE SEQUENCE [LARGE SCALE GENOMIC DNA]</scope>
    <source>
        <strain evidence="3">12B</strain>
    </source>
</reference>
<proteinExistence type="predicted"/>
<dbReference type="CDD" id="cd05253">
    <property type="entry name" value="UDP_GE_SDE_e"/>
    <property type="match status" value="1"/>
</dbReference>
<dbReference type="SUPFAM" id="SSF51735">
    <property type="entry name" value="NAD(P)-binding Rossmann-fold domains"/>
    <property type="match status" value="1"/>
</dbReference>
<keyword evidence="4" id="KW-1185">Reference proteome</keyword>
<gene>
    <name evidence="3" type="ORF">AL399_06700</name>
</gene>
<feature type="domain" description="NAD-dependent epimerase/dehydratase" evidence="2">
    <location>
        <begin position="18"/>
        <end position="271"/>
    </location>
</feature>